<feature type="region of interest" description="Disordered" evidence="12">
    <location>
        <begin position="976"/>
        <end position="1008"/>
    </location>
</feature>
<dbReference type="InterPro" id="IPR019734">
    <property type="entry name" value="TPR_rpt"/>
</dbReference>
<feature type="domain" description="Pre-mRNA-splicing factor Syf1-like N-terminal HAT-repeats" evidence="15">
    <location>
        <begin position="186"/>
        <end position="282"/>
    </location>
</feature>
<comment type="function">
    <text evidence="9">Involved in pre-mRNA splicing and cell cycle progression.</text>
</comment>
<comment type="caution">
    <text evidence="16">The sequence shown here is derived from an EMBL/GenBank/DDBJ whole genome shotgun (WGS) entry which is preliminary data.</text>
</comment>
<feature type="region of interest" description="Disordered" evidence="12">
    <location>
        <begin position="355"/>
        <end position="390"/>
    </location>
</feature>
<keyword evidence="4" id="KW-0507">mRNA processing</keyword>
<dbReference type="GO" id="GO:0071014">
    <property type="term" value="C:post-mRNA release spliceosomal complex"/>
    <property type="evidence" value="ECO:0007669"/>
    <property type="project" value="TreeGrafter"/>
</dbReference>
<evidence type="ECO:0000256" key="8">
    <source>
        <dbReference type="ARBA" id="ARBA00023242"/>
    </source>
</evidence>
<dbReference type="AlphaFoldDB" id="A0A9P6VTI4"/>
<evidence type="ECO:0000256" key="10">
    <source>
        <dbReference type="ARBA" id="ARBA00039472"/>
    </source>
</evidence>
<dbReference type="InterPro" id="IPR055430">
    <property type="entry name" value="HAT_Syf1_CNRKL1_C"/>
</dbReference>
<evidence type="ECO:0000256" key="5">
    <source>
        <dbReference type="ARBA" id="ARBA00022728"/>
    </source>
</evidence>
<evidence type="ECO:0000313" key="16">
    <source>
        <dbReference type="EMBL" id="KAG0653429.1"/>
    </source>
</evidence>
<dbReference type="Proteomes" id="UP000777482">
    <property type="component" value="Unassembled WGS sequence"/>
</dbReference>
<evidence type="ECO:0000256" key="12">
    <source>
        <dbReference type="SAM" id="MobiDB-lite"/>
    </source>
</evidence>
<comment type="subcellular location">
    <subcellularLocation>
        <location evidence="1">Nucleus</location>
    </subcellularLocation>
</comment>
<dbReference type="GO" id="GO:0071007">
    <property type="term" value="C:U2-type catalytic step 2 spliceosome"/>
    <property type="evidence" value="ECO:0007669"/>
    <property type="project" value="TreeGrafter"/>
</dbReference>
<feature type="compositionally biased region" description="Low complexity" evidence="12">
    <location>
        <begin position="983"/>
        <end position="998"/>
    </location>
</feature>
<evidence type="ECO:0000256" key="7">
    <source>
        <dbReference type="ARBA" id="ARBA00023187"/>
    </source>
</evidence>
<evidence type="ECO:0000256" key="4">
    <source>
        <dbReference type="ARBA" id="ARBA00022664"/>
    </source>
</evidence>
<evidence type="ECO:0000256" key="3">
    <source>
        <dbReference type="ARBA" id="ARBA00011524"/>
    </source>
</evidence>
<keyword evidence="7" id="KW-0508">mRNA splicing</keyword>
<evidence type="ECO:0000256" key="6">
    <source>
        <dbReference type="ARBA" id="ARBA00022737"/>
    </source>
</evidence>
<dbReference type="FunFam" id="1.25.40.10:FF:000137">
    <property type="entry name" value="Pre-mRNA-splicing factor syf1"/>
    <property type="match status" value="1"/>
</dbReference>
<sequence>MTVTYADLTALLPLTVPVPTAASHPELLRPEHLSTEHDLLRNPTSLARWNAYLRTVHEEVDQALLAARGKASGVERILLGDSLATPEGRQGLQRLVDVYERALQHHPRSFSLWKDYLATRSRFVLGKAAKPLKLAAPRKRRGQDGVGRTMQEWLEAGKGEVDEIEDGERDYELEWEGALDGVLGYEEWKSLAAAYERAIAWLPQMPRLWLSYLSLFIHPSCPAALSHTHARRTFDRALRTLVPSLHERIWHLYLTWASPTSPADLAPETIVSVWRRYLARDPSPTTHYIHSVLLALDEPRPLEAAKRLLELSHKVQTGEFKHATGTAGEVKSAYQLLVEWLEVCEKYPEEIGLDAEESQRNRNEREKVEAATDAAEDAGKKAQAAAAAATNNKEVVSPALPAAVTDATSSEHLDVDSLVRTHGLAVYPDQAGRLWTGLATYWIKRGEFALARETFEEALRTVVTLRDFTQVFDAYAEFEESYISGLMETLAATGGDEEEEDEEDRKEDERELDERMKNFEELMDRRPFLVNEVLLRRNPNDVQEWEKRVALYGTDDEKVAETYTLATKTIAPRRAVGPYNLLWIHFAKFYEQGGVAGDAEKDLVSARKVFEKATHVPFRRVDELAEVWCEWAEMEVRNENYDEAIKVMQRASAIPNKWKTISFHDESLPVQQRLFKSLKLWSFYVDLEESIGTVETTKAVYDRIFELKIANAQVVINYANFLEENEYWEESFKVYERGVDLFTYPIAFEIWNTYLSKFMKRYGGSKLERARDLFEQALATCPAKFCKPIYLLYGQLEEEYGLAKRAMAVYDRATKEMFTYYIARATASFGLAATRPIYERAIESLPDSQTAEMCLRFAALERKLGEIDRARAIYAHASQFCDPRTNAEFWAQWNAFEIETGSEDTFREYLRIKRAVQAAFNTEASYLSAKLQQLQKGGQAAQEAVAGAPDVDPMAALDRATGGTRVSGFVAASGGAKVGGQADGDAAEEAPAQGNADEIAIDDDDDDE</sequence>
<name>A0A9P6VTI4_RHOMI</name>
<evidence type="ECO:0000259" key="13">
    <source>
        <dbReference type="Pfam" id="PF23220"/>
    </source>
</evidence>
<dbReference type="GO" id="GO:0000974">
    <property type="term" value="C:Prp19 complex"/>
    <property type="evidence" value="ECO:0007669"/>
    <property type="project" value="TreeGrafter"/>
</dbReference>
<evidence type="ECO:0000259" key="15">
    <source>
        <dbReference type="Pfam" id="PF23233"/>
    </source>
</evidence>
<keyword evidence="5" id="KW-0747">Spliceosome</keyword>
<dbReference type="InterPro" id="IPR056350">
    <property type="entry name" value="HAT_Syf1_central"/>
</dbReference>
<evidence type="ECO:0000256" key="1">
    <source>
        <dbReference type="ARBA" id="ARBA00004123"/>
    </source>
</evidence>
<dbReference type="InterPro" id="IPR003107">
    <property type="entry name" value="HAT"/>
</dbReference>
<dbReference type="Pfam" id="PF23231">
    <property type="entry name" value="HAT_Syf1_CNRKL1_C"/>
    <property type="match status" value="1"/>
</dbReference>
<dbReference type="SUPFAM" id="SSF48452">
    <property type="entry name" value="TPR-like"/>
    <property type="match status" value="3"/>
</dbReference>
<organism evidence="16 17">
    <name type="scientific">Rhodotorula mucilaginosa</name>
    <name type="common">Yeast</name>
    <name type="synonym">Rhodotorula rubra</name>
    <dbReference type="NCBI Taxonomy" id="5537"/>
    <lineage>
        <taxon>Eukaryota</taxon>
        <taxon>Fungi</taxon>
        <taxon>Dikarya</taxon>
        <taxon>Basidiomycota</taxon>
        <taxon>Pucciniomycotina</taxon>
        <taxon>Microbotryomycetes</taxon>
        <taxon>Sporidiobolales</taxon>
        <taxon>Sporidiobolaceae</taxon>
        <taxon>Rhodotorula</taxon>
    </lineage>
</organism>
<evidence type="ECO:0000313" key="17">
    <source>
        <dbReference type="Proteomes" id="UP000777482"/>
    </source>
</evidence>
<feature type="compositionally biased region" description="Acidic residues" evidence="12">
    <location>
        <begin position="999"/>
        <end position="1008"/>
    </location>
</feature>
<dbReference type="InterPro" id="IPR055433">
    <property type="entry name" value="HAT_Syf1-like_N"/>
</dbReference>
<dbReference type="PANTHER" id="PTHR11246:SF5">
    <property type="entry name" value="PRE-MRNA-SPLICING FACTOR SYF1"/>
    <property type="match status" value="1"/>
</dbReference>
<feature type="compositionally biased region" description="Acidic residues" evidence="12">
    <location>
        <begin position="495"/>
        <end position="506"/>
    </location>
</feature>
<dbReference type="SMART" id="SM00028">
    <property type="entry name" value="TPR"/>
    <property type="match status" value="3"/>
</dbReference>
<reference evidence="16 17" key="1">
    <citation type="submission" date="2020-11" db="EMBL/GenBank/DDBJ databases">
        <title>Kefir isolates.</title>
        <authorList>
            <person name="Marcisauskas S."/>
            <person name="Kim Y."/>
            <person name="Blasche S."/>
        </authorList>
    </citation>
    <scope>NUCLEOTIDE SEQUENCE [LARGE SCALE GENOMIC DNA]</scope>
    <source>
        <strain evidence="16 17">KR</strain>
    </source>
</reference>
<dbReference type="InterPro" id="IPR045075">
    <property type="entry name" value="Syf1-like"/>
</dbReference>
<feature type="domain" description="Pre-mRNA-splicing factor Syf1/CRNKL1-like C-terminal HAT-repeats" evidence="14">
    <location>
        <begin position="572"/>
        <end position="959"/>
    </location>
</feature>
<dbReference type="Pfam" id="PF23233">
    <property type="entry name" value="HAT_Syf1_CNRKL1_N"/>
    <property type="match status" value="1"/>
</dbReference>
<feature type="domain" description="Pre-mRNA-splicing factor SYF1 central HAT repeats" evidence="13">
    <location>
        <begin position="409"/>
        <end position="570"/>
    </location>
</feature>
<dbReference type="InterPro" id="IPR011990">
    <property type="entry name" value="TPR-like_helical_dom_sf"/>
</dbReference>
<comment type="subunit">
    <text evidence="3">Associated with the spliceosome.</text>
</comment>
<evidence type="ECO:0000256" key="11">
    <source>
        <dbReference type="ARBA" id="ARBA00067212"/>
    </source>
</evidence>
<dbReference type="OrthoDB" id="10067343at2759"/>
<protein>
    <recommendedName>
        <fullName evidence="10">Pre-mRNA-splicing factor SYF1</fullName>
    </recommendedName>
    <alternativeName>
        <fullName evidence="11">Pre-mRNA-splicing factor syf1</fullName>
    </alternativeName>
</protein>
<dbReference type="Pfam" id="PF23220">
    <property type="entry name" value="HAT_Syf1_M"/>
    <property type="match status" value="1"/>
</dbReference>
<dbReference type="PANTHER" id="PTHR11246">
    <property type="entry name" value="PRE-MRNA SPLICING FACTOR"/>
    <property type="match status" value="1"/>
</dbReference>
<dbReference type="EMBL" id="PUHQ01000208">
    <property type="protein sequence ID" value="KAG0653429.1"/>
    <property type="molecule type" value="Genomic_DNA"/>
</dbReference>
<dbReference type="FunFam" id="1.25.40.10:FF:000023">
    <property type="entry name" value="Pre-mRNA-splicing factor SYF1"/>
    <property type="match status" value="1"/>
</dbReference>
<dbReference type="FunFam" id="1.25.40.10:FF:000038">
    <property type="entry name" value="Putative pre-mRNA-splicing factor SYF1"/>
    <property type="match status" value="1"/>
</dbReference>
<proteinExistence type="inferred from homology"/>
<keyword evidence="6" id="KW-0677">Repeat</keyword>
<comment type="similarity">
    <text evidence="2">Belongs to the crooked-neck family.</text>
</comment>
<evidence type="ECO:0000256" key="9">
    <source>
        <dbReference type="ARBA" id="ARBA00037272"/>
    </source>
</evidence>
<dbReference type="Gene3D" id="1.25.40.10">
    <property type="entry name" value="Tetratricopeptide repeat domain"/>
    <property type="match status" value="4"/>
</dbReference>
<accession>A0A9P6VTI4</accession>
<keyword evidence="17" id="KW-1185">Reference proteome</keyword>
<feature type="compositionally biased region" description="Basic and acidic residues" evidence="12">
    <location>
        <begin position="357"/>
        <end position="370"/>
    </location>
</feature>
<evidence type="ECO:0000256" key="2">
    <source>
        <dbReference type="ARBA" id="ARBA00008644"/>
    </source>
</evidence>
<evidence type="ECO:0000259" key="14">
    <source>
        <dbReference type="Pfam" id="PF23231"/>
    </source>
</evidence>
<dbReference type="SMART" id="SM00386">
    <property type="entry name" value="HAT"/>
    <property type="match status" value="12"/>
</dbReference>
<gene>
    <name evidence="16" type="primary">SYF1</name>
    <name evidence="16" type="ORF">C6P46_002782</name>
</gene>
<dbReference type="GO" id="GO:0000349">
    <property type="term" value="P:generation of catalytic spliceosome for first transesterification step"/>
    <property type="evidence" value="ECO:0007669"/>
    <property type="project" value="TreeGrafter"/>
</dbReference>
<feature type="region of interest" description="Disordered" evidence="12">
    <location>
        <begin position="491"/>
        <end position="511"/>
    </location>
</feature>
<keyword evidence="8" id="KW-0539">Nucleus</keyword>